<comment type="subunit">
    <text evidence="8">Heterodimer of 2 subunits, IMP1A/B and IMP12.</text>
</comment>
<name>A0AAN9KAZ3_CANGL</name>
<evidence type="ECO:0000256" key="2">
    <source>
        <dbReference type="ARBA" id="ARBA00022792"/>
    </source>
</evidence>
<comment type="similarity">
    <text evidence="6">Belongs to the peptidase S26 family. IMP1 subfamily.</text>
</comment>
<dbReference type="PANTHER" id="PTHR12383:SF36">
    <property type="entry name" value="MITOCHONDRIAL ATP-INDEPENDENT INNER MEMBRANE PROTEASE SUBUNIT 1B-RELATED"/>
    <property type="match status" value="1"/>
</dbReference>
<dbReference type="InterPro" id="IPR019533">
    <property type="entry name" value="Peptidase_S26"/>
</dbReference>
<dbReference type="FunFam" id="2.10.109.10:FF:000014">
    <property type="entry name" value="Inner membrane protease subunit 1"/>
    <property type="match status" value="1"/>
</dbReference>
<comment type="subcellular location">
    <subcellularLocation>
        <location evidence="1">Mitochondrion inner membrane</location>
    </subcellularLocation>
</comment>
<dbReference type="EMBL" id="JAYMYQ010000009">
    <property type="protein sequence ID" value="KAK7314157.1"/>
    <property type="molecule type" value="Genomic_DNA"/>
</dbReference>
<keyword evidence="12" id="KW-1185">Reference proteome</keyword>
<dbReference type="GO" id="GO:0006465">
    <property type="term" value="P:signal peptide processing"/>
    <property type="evidence" value="ECO:0007669"/>
    <property type="project" value="InterPro"/>
</dbReference>
<dbReference type="GO" id="GO:0004252">
    <property type="term" value="F:serine-type endopeptidase activity"/>
    <property type="evidence" value="ECO:0007669"/>
    <property type="project" value="InterPro"/>
</dbReference>
<dbReference type="SUPFAM" id="SSF51306">
    <property type="entry name" value="LexA/Signal peptidase"/>
    <property type="match status" value="1"/>
</dbReference>
<dbReference type="InterPro" id="IPR052064">
    <property type="entry name" value="Mito_IMP1_subunit"/>
</dbReference>
<evidence type="ECO:0000256" key="3">
    <source>
        <dbReference type="ARBA" id="ARBA00022801"/>
    </source>
</evidence>
<comment type="function">
    <text evidence="7">Catalyzes the removal of transit peptides required for the targeting of proteins from the mitochondrial matrix, across the inner membrane, into the inter-membrane space.</text>
</comment>
<dbReference type="Pfam" id="PF10502">
    <property type="entry name" value="Peptidase_S26"/>
    <property type="match status" value="2"/>
</dbReference>
<feature type="active site" evidence="9">
    <location>
        <position position="167"/>
    </location>
</feature>
<evidence type="ECO:0000256" key="7">
    <source>
        <dbReference type="ARBA" id="ARBA00054895"/>
    </source>
</evidence>
<organism evidence="11 12">
    <name type="scientific">Canavalia gladiata</name>
    <name type="common">Sword bean</name>
    <name type="synonym">Dolichos gladiatus</name>
    <dbReference type="NCBI Taxonomy" id="3824"/>
    <lineage>
        <taxon>Eukaryota</taxon>
        <taxon>Viridiplantae</taxon>
        <taxon>Streptophyta</taxon>
        <taxon>Embryophyta</taxon>
        <taxon>Tracheophyta</taxon>
        <taxon>Spermatophyta</taxon>
        <taxon>Magnoliopsida</taxon>
        <taxon>eudicotyledons</taxon>
        <taxon>Gunneridae</taxon>
        <taxon>Pentapetalae</taxon>
        <taxon>rosids</taxon>
        <taxon>fabids</taxon>
        <taxon>Fabales</taxon>
        <taxon>Fabaceae</taxon>
        <taxon>Papilionoideae</taxon>
        <taxon>50 kb inversion clade</taxon>
        <taxon>NPAAA clade</taxon>
        <taxon>indigoferoid/millettioid clade</taxon>
        <taxon>Phaseoleae</taxon>
        <taxon>Canavalia</taxon>
    </lineage>
</organism>
<dbReference type="PRINTS" id="PR00727">
    <property type="entry name" value="LEADERPTASE"/>
</dbReference>
<dbReference type="Gene3D" id="2.10.109.10">
    <property type="entry name" value="Umud Fragment, subunit A"/>
    <property type="match status" value="1"/>
</dbReference>
<dbReference type="Proteomes" id="UP001367508">
    <property type="component" value="Unassembled WGS sequence"/>
</dbReference>
<evidence type="ECO:0000256" key="4">
    <source>
        <dbReference type="ARBA" id="ARBA00023128"/>
    </source>
</evidence>
<evidence type="ECO:0000256" key="5">
    <source>
        <dbReference type="ARBA" id="ARBA00023136"/>
    </source>
</evidence>
<reference evidence="11 12" key="1">
    <citation type="submission" date="2024-01" db="EMBL/GenBank/DDBJ databases">
        <title>The genomes of 5 underutilized Papilionoideae crops provide insights into root nodulation and disease resistanc.</title>
        <authorList>
            <person name="Jiang F."/>
        </authorList>
    </citation>
    <scope>NUCLEOTIDE SEQUENCE [LARGE SCALE GENOMIC DNA]</scope>
    <source>
        <strain evidence="11">LVBAO_FW01</strain>
        <tissue evidence="11">Leaves</tissue>
    </source>
</reference>
<dbReference type="GO" id="GO:0006627">
    <property type="term" value="P:protein processing involved in protein targeting to mitochondrion"/>
    <property type="evidence" value="ECO:0007669"/>
    <property type="project" value="TreeGrafter"/>
</dbReference>
<evidence type="ECO:0000313" key="11">
    <source>
        <dbReference type="EMBL" id="KAK7314157.1"/>
    </source>
</evidence>
<proteinExistence type="inferred from homology"/>
<evidence type="ECO:0000256" key="8">
    <source>
        <dbReference type="ARBA" id="ARBA00064368"/>
    </source>
</evidence>
<dbReference type="AlphaFoldDB" id="A0AAN9KAZ3"/>
<feature type="domain" description="Peptidase S26" evidence="10">
    <location>
        <begin position="147"/>
        <end position="223"/>
    </location>
</feature>
<dbReference type="InterPro" id="IPR000223">
    <property type="entry name" value="Pept_S26A_signal_pept_1"/>
</dbReference>
<dbReference type="CDD" id="cd06530">
    <property type="entry name" value="S26_SPase_I"/>
    <property type="match status" value="1"/>
</dbReference>
<feature type="active site" evidence="9">
    <location>
        <position position="211"/>
    </location>
</feature>
<keyword evidence="4" id="KW-0496">Mitochondrion</keyword>
<evidence type="ECO:0000259" key="10">
    <source>
        <dbReference type="Pfam" id="PF10502"/>
    </source>
</evidence>
<evidence type="ECO:0000256" key="6">
    <source>
        <dbReference type="ARBA" id="ARBA00038445"/>
    </source>
</evidence>
<protein>
    <recommendedName>
        <fullName evidence="10">Peptidase S26 domain-containing protein</fullName>
    </recommendedName>
</protein>
<comment type="caution">
    <text evidence="11">The sequence shown here is derived from an EMBL/GenBank/DDBJ whole genome shotgun (WGS) entry which is preliminary data.</text>
</comment>
<feature type="domain" description="Peptidase S26" evidence="10">
    <location>
        <begin position="234"/>
        <end position="273"/>
    </location>
</feature>
<dbReference type="InterPro" id="IPR036286">
    <property type="entry name" value="LexA/Signal_pep-like_sf"/>
</dbReference>
<keyword evidence="3" id="KW-0378">Hydrolase</keyword>
<gene>
    <name evidence="11" type="ORF">VNO77_39369</name>
</gene>
<keyword evidence="2" id="KW-0999">Mitochondrion inner membrane</keyword>
<accession>A0AAN9KAZ3</accession>
<keyword evidence="5" id="KW-0472">Membrane</keyword>
<evidence type="ECO:0000256" key="9">
    <source>
        <dbReference type="PIRSR" id="PIRSR600223-1"/>
    </source>
</evidence>
<dbReference type="GO" id="GO:0042720">
    <property type="term" value="C:mitochondrial inner membrane peptidase complex"/>
    <property type="evidence" value="ECO:0007669"/>
    <property type="project" value="TreeGrafter"/>
</dbReference>
<evidence type="ECO:0000313" key="12">
    <source>
        <dbReference type="Proteomes" id="UP001367508"/>
    </source>
</evidence>
<evidence type="ECO:0000256" key="1">
    <source>
        <dbReference type="ARBA" id="ARBA00004273"/>
    </source>
</evidence>
<dbReference type="PANTHER" id="PTHR12383">
    <property type="entry name" value="PROTEASE FAMILY S26 MITOCHONDRIAL INNER MEMBRANE PROTEASE-RELATED"/>
    <property type="match status" value="1"/>
</dbReference>
<sequence>MYVLNHGEGELLKGLNQSEFRVNRFRESDRLYSANMIVLRIYALNFPALELIQFVERLESVCEFCVNRFIESERLYPANMTVLRIYTFNFPVLKTYSAKYLSSAKDNNIWDLYLERKRAEMGWRNRIPYVTIVIEAWQKVSHVAKGFCFLHVASTYLVQPVETSGPSMLPTIDMTASVFVLEKISTRFGKVACGDIVVVQSPQNPRKLVTKRVVGMEGDTVTYISDPKNNDKHETIVVPKGHVWVQGDNIYASTDSRDFGPVPYGLIQGKIFWRGTPLKYFGPFWNK</sequence>